<dbReference type="Pfam" id="PF00226">
    <property type="entry name" value="DnaJ"/>
    <property type="match status" value="1"/>
</dbReference>
<dbReference type="PROSITE" id="PS00636">
    <property type="entry name" value="DNAJ_1"/>
    <property type="match status" value="1"/>
</dbReference>
<protein>
    <submittedName>
        <fullName evidence="4">DnaJ domain chaperone</fullName>
    </submittedName>
</protein>
<dbReference type="SMART" id="SM00271">
    <property type="entry name" value="DnaJ"/>
    <property type="match status" value="1"/>
</dbReference>
<dbReference type="SUPFAM" id="SSF46565">
    <property type="entry name" value="Chaperone J-domain"/>
    <property type="match status" value="1"/>
</dbReference>
<feature type="region of interest" description="Disordered" evidence="1">
    <location>
        <begin position="120"/>
        <end position="154"/>
    </location>
</feature>
<feature type="region of interest" description="Disordered" evidence="1">
    <location>
        <begin position="13"/>
        <end position="57"/>
    </location>
</feature>
<dbReference type="HOGENOM" id="CLU_063296_1_1_1"/>
<dbReference type="AlphaFoldDB" id="A0A0A1V4F2"/>
<reference evidence="4 5" key="1">
    <citation type="submission" date="2014-02" db="EMBL/GenBank/DDBJ databases">
        <title>The genome sequence of the entomopathogenic fungus Metarhizium robertsii ARSEF 2575.</title>
        <authorList>
            <person name="Giuliano Garisto Donzelli B."/>
            <person name="Roe B.A."/>
            <person name="Macmil S.L."/>
            <person name="Krasnoff S.B."/>
            <person name="Gibson D.M."/>
        </authorList>
    </citation>
    <scope>NUCLEOTIDE SEQUENCE [LARGE SCALE GENOMIC DNA]</scope>
    <source>
        <strain evidence="4 5">ARSEF 2575</strain>
    </source>
</reference>
<evidence type="ECO:0000313" key="4">
    <source>
        <dbReference type="EMBL" id="EXV05142.1"/>
    </source>
</evidence>
<sequence length="244" mass="27474">MLTARTFHRASHIYHGSRSSNTRRRHSLSSLRQPGLPEWPASSAPTPHEILGVAPGAPYSKDRFNQLVKMYHPDMSGADARVRHLPQSVRLERYRLIVAAHNLLSDPSNRRLYESHRQGWVYPRPSTGRQADNRHGFSSKDGTAQSPPSPMRQRPIYASNATVAILLVALGMLGAALQFKRLAASRRDIRRLELVLQEAIQEEIQAWASVLQGQTKDDRILAFLARRHGVPHQLQSWAASHGKQ</sequence>
<dbReference type="Proteomes" id="UP000030151">
    <property type="component" value="Unassembled WGS sequence"/>
</dbReference>
<proteinExistence type="predicted"/>
<keyword evidence="2" id="KW-1133">Transmembrane helix</keyword>
<keyword evidence="2" id="KW-0812">Transmembrane</keyword>
<organism evidence="4 5">
    <name type="scientific">Metarhizium robertsii</name>
    <dbReference type="NCBI Taxonomy" id="568076"/>
    <lineage>
        <taxon>Eukaryota</taxon>
        <taxon>Fungi</taxon>
        <taxon>Dikarya</taxon>
        <taxon>Ascomycota</taxon>
        <taxon>Pezizomycotina</taxon>
        <taxon>Sordariomycetes</taxon>
        <taxon>Hypocreomycetidae</taxon>
        <taxon>Hypocreales</taxon>
        <taxon>Clavicipitaceae</taxon>
        <taxon>Metarhizium</taxon>
    </lineage>
</organism>
<dbReference type="EMBL" id="JELW01000002">
    <property type="protein sequence ID" value="EXV05142.1"/>
    <property type="molecule type" value="Genomic_DNA"/>
</dbReference>
<name>A0A0A1V4F2_9HYPO</name>
<dbReference type="eggNOG" id="ENOG502RSFU">
    <property type="taxonomic scope" value="Eukaryota"/>
</dbReference>
<dbReference type="OrthoDB" id="445556at2759"/>
<evidence type="ECO:0000256" key="2">
    <source>
        <dbReference type="SAM" id="Phobius"/>
    </source>
</evidence>
<accession>A0A0A1V4F2</accession>
<comment type="caution">
    <text evidence="4">The sequence shown here is derived from an EMBL/GenBank/DDBJ whole genome shotgun (WGS) entry which is preliminary data.</text>
</comment>
<evidence type="ECO:0000256" key="1">
    <source>
        <dbReference type="SAM" id="MobiDB-lite"/>
    </source>
</evidence>
<gene>
    <name evidence="4" type="ORF">X797_002829</name>
</gene>
<keyword evidence="2" id="KW-0472">Membrane</keyword>
<dbReference type="PROSITE" id="PS50076">
    <property type="entry name" value="DNAJ_2"/>
    <property type="match status" value="1"/>
</dbReference>
<evidence type="ECO:0000259" key="3">
    <source>
        <dbReference type="PROSITE" id="PS50076"/>
    </source>
</evidence>
<feature type="domain" description="J" evidence="3">
    <location>
        <begin position="46"/>
        <end position="117"/>
    </location>
</feature>
<dbReference type="Gene3D" id="1.10.287.110">
    <property type="entry name" value="DnaJ domain"/>
    <property type="match status" value="1"/>
</dbReference>
<feature type="transmembrane region" description="Helical" evidence="2">
    <location>
        <begin position="156"/>
        <end position="177"/>
    </location>
</feature>
<evidence type="ECO:0000313" key="5">
    <source>
        <dbReference type="Proteomes" id="UP000030151"/>
    </source>
</evidence>
<dbReference type="InterPro" id="IPR001623">
    <property type="entry name" value="DnaJ_domain"/>
</dbReference>
<dbReference type="InterPro" id="IPR036869">
    <property type="entry name" value="J_dom_sf"/>
</dbReference>
<dbReference type="InterPro" id="IPR018253">
    <property type="entry name" value="DnaJ_domain_CS"/>
</dbReference>
<dbReference type="CDD" id="cd06257">
    <property type="entry name" value="DnaJ"/>
    <property type="match status" value="1"/>
</dbReference>